<reference evidence="3" key="1">
    <citation type="submission" date="2019-03" db="EMBL/GenBank/DDBJ databases">
        <title>Lake Tanganyika Metagenome-Assembled Genomes (MAGs).</title>
        <authorList>
            <person name="Tran P."/>
        </authorList>
    </citation>
    <scope>NUCLEOTIDE SEQUENCE</scope>
    <source>
        <strain evidence="3">K_DeepCast_65m_m2_066</strain>
    </source>
</reference>
<proteinExistence type="inferred from homology"/>
<dbReference type="Proteomes" id="UP000712673">
    <property type="component" value="Unassembled WGS sequence"/>
</dbReference>
<dbReference type="PANTHER" id="PTHR21017">
    <property type="entry name" value="NIPSNAP-RELATED"/>
    <property type="match status" value="1"/>
</dbReference>
<organism evidence="3 4">
    <name type="scientific">Tectimicrobiota bacterium</name>
    <dbReference type="NCBI Taxonomy" id="2528274"/>
    <lineage>
        <taxon>Bacteria</taxon>
        <taxon>Pseudomonadati</taxon>
        <taxon>Nitrospinota/Tectimicrobiota group</taxon>
        <taxon>Candidatus Tectimicrobiota</taxon>
    </lineage>
</organism>
<dbReference type="Gene3D" id="3.30.70.100">
    <property type="match status" value="2"/>
</dbReference>
<dbReference type="InterPro" id="IPR011008">
    <property type="entry name" value="Dimeric_a/b-barrel"/>
</dbReference>
<comment type="similarity">
    <text evidence="1">Belongs to the NipSnap family.</text>
</comment>
<name>A0A938AZY5_UNCTE</name>
<protein>
    <submittedName>
        <fullName evidence="3">NIPSNAP family protein</fullName>
    </submittedName>
</protein>
<dbReference type="EMBL" id="VGLS01000097">
    <property type="protein sequence ID" value="MBM3223122.1"/>
    <property type="molecule type" value="Genomic_DNA"/>
</dbReference>
<feature type="domain" description="NIPSNAP" evidence="2">
    <location>
        <begin position="3"/>
        <end position="97"/>
    </location>
</feature>
<evidence type="ECO:0000259" key="2">
    <source>
        <dbReference type="Pfam" id="PF07978"/>
    </source>
</evidence>
<dbReference type="Pfam" id="PF07978">
    <property type="entry name" value="NIPSNAP"/>
    <property type="match status" value="2"/>
</dbReference>
<sequence>MIYEFRTYDLKPRGVPEFERAFGEKLPGRQTYSPLCGLWHTEAGPLNQVLHVWPYEDIAQRTDIRAKAVAAGAWPPQAREPVVLNMNSEILYPAPFTKVPAPGKVGPLYELRIYQYEAGAIPKVIEAWGKAIDERQKYSPLVGAWYSELGNLNRWFHMWAYESFEHRLAVREETRAKGVWPPAGGVAPLRQENKILMPAACSPLQ</sequence>
<comment type="caution">
    <text evidence="3">The sequence shown here is derived from an EMBL/GenBank/DDBJ whole genome shotgun (WGS) entry which is preliminary data.</text>
</comment>
<dbReference type="AlphaFoldDB" id="A0A938AZY5"/>
<dbReference type="SUPFAM" id="SSF54909">
    <property type="entry name" value="Dimeric alpha+beta barrel"/>
    <property type="match status" value="2"/>
</dbReference>
<feature type="domain" description="NIPSNAP" evidence="2">
    <location>
        <begin position="109"/>
        <end position="203"/>
    </location>
</feature>
<dbReference type="PANTHER" id="PTHR21017:SF17">
    <property type="entry name" value="PROTEIN NIPSNAP"/>
    <property type="match status" value="1"/>
</dbReference>
<evidence type="ECO:0000313" key="4">
    <source>
        <dbReference type="Proteomes" id="UP000712673"/>
    </source>
</evidence>
<dbReference type="InterPro" id="IPR012577">
    <property type="entry name" value="NIPSNAP"/>
</dbReference>
<accession>A0A938AZY5</accession>
<dbReference type="InterPro" id="IPR051557">
    <property type="entry name" value="NipSnap_domain"/>
</dbReference>
<evidence type="ECO:0000313" key="3">
    <source>
        <dbReference type="EMBL" id="MBM3223122.1"/>
    </source>
</evidence>
<evidence type="ECO:0000256" key="1">
    <source>
        <dbReference type="ARBA" id="ARBA00005291"/>
    </source>
</evidence>
<gene>
    <name evidence="3" type="ORF">FJZ47_04870</name>
</gene>